<keyword evidence="1" id="KW-0732">Signal</keyword>
<organism evidence="2 3">
    <name type="scientific">Cylicocyclus nassatus</name>
    <name type="common">Nematode worm</name>
    <dbReference type="NCBI Taxonomy" id="53992"/>
    <lineage>
        <taxon>Eukaryota</taxon>
        <taxon>Metazoa</taxon>
        <taxon>Ecdysozoa</taxon>
        <taxon>Nematoda</taxon>
        <taxon>Chromadorea</taxon>
        <taxon>Rhabditida</taxon>
        <taxon>Rhabditina</taxon>
        <taxon>Rhabditomorpha</taxon>
        <taxon>Strongyloidea</taxon>
        <taxon>Strongylidae</taxon>
        <taxon>Cylicocyclus</taxon>
    </lineage>
</organism>
<dbReference type="EMBL" id="CATQJL010000316">
    <property type="protein sequence ID" value="CAJ0607521.1"/>
    <property type="molecule type" value="Genomic_DNA"/>
</dbReference>
<feature type="signal peptide" evidence="1">
    <location>
        <begin position="1"/>
        <end position="20"/>
    </location>
</feature>
<dbReference type="Proteomes" id="UP001176961">
    <property type="component" value="Unassembled WGS sequence"/>
</dbReference>
<comment type="caution">
    <text evidence="2">The sequence shown here is derived from an EMBL/GenBank/DDBJ whole genome shotgun (WGS) entry which is preliminary data.</text>
</comment>
<accession>A0AA36MCU5</accession>
<evidence type="ECO:0000256" key="1">
    <source>
        <dbReference type="SAM" id="SignalP"/>
    </source>
</evidence>
<name>A0AA36MCU5_CYLNA</name>
<evidence type="ECO:0000313" key="2">
    <source>
        <dbReference type="EMBL" id="CAJ0607521.1"/>
    </source>
</evidence>
<protein>
    <recommendedName>
        <fullName evidence="4">Secreted protein</fullName>
    </recommendedName>
</protein>
<keyword evidence="3" id="KW-1185">Reference proteome</keyword>
<evidence type="ECO:0000313" key="3">
    <source>
        <dbReference type="Proteomes" id="UP001176961"/>
    </source>
</evidence>
<feature type="chain" id="PRO_5041262008" description="Secreted protein" evidence="1">
    <location>
        <begin position="21"/>
        <end position="88"/>
    </location>
</feature>
<dbReference type="AlphaFoldDB" id="A0AA36MCU5"/>
<gene>
    <name evidence="2" type="ORF">CYNAS_LOCUS19504</name>
</gene>
<sequence length="88" mass="9685">MEVILTLLILSIAVFQQNYCVPIAVATSGQVEAKGEIAVPPKAAEGHRVKRARHTKCWLYCRNSNPSSCEQRCSVPVGDRNPFGRLFG</sequence>
<proteinExistence type="predicted"/>
<reference evidence="2" key="1">
    <citation type="submission" date="2023-07" db="EMBL/GenBank/DDBJ databases">
        <authorList>
            <consortium name="CYATHOMIX"/>
        </authorList>
    </citation>
    <scope>NUCLEOTIDE SEQUENCE</scope>
    <source>
        <strain evidence="2">N/A</strain>
    </source>
</reference>
<evidence type="ECO:0008006" key="4">
    <source>
        <dbReference type="Google" id="ProtNLM"/>
    </source>
</evidence>